<accession>A0A2C9WKT3</accession>
<dbReference type="AlphaFoldDB" id="A0A2C9WKT3"/>
<dbReference type="InterPro" id="IPR021109">
    <property type="entry name" value="Peptidase_aspartic_dom_sf"/>
</dbReference>
<dbReference type="CDD" id="cd00303">
    <property type="entry name" value="retropepsin_like"/>
    <property type="match status" value="1"/>
</dbReference>
<organism evidence="1">
    <name type="scientific">Manihot esculenta</name>
    <name type="common">Cassava</name>
    <name type="synonym">Jatropha manihot</name>
    <dbReference type="NCBI Taxonomy" id="3983"/>
    <lineage>
        <taxon>Eukaryota</taxon>
        <taxon>Viridiplantae</taxon>
        <taxon>Streptophyta</taxon>
        <taxon>Embryophyta</taxon>
        <taxon>Tracheophyta</taxon>
        <taxon>Spermatophyta</taxon>
        <taxon>Magnoliopsida</taxon>
        <taxon>eudicotyledons</taxon>
        <taxon>Gunneridae</taxon>
        <taxon>Pentapetalae</taxon>
        <taxon>rosids</taxon>
        <taxon>fabids</taxon>
        <taxon>Malpighiales</taxon>
        <taxon>Euphorbiaceae</taxon>
        <taxon>Crotonoideae</taxon>
        <taxon>Manihoteae</taxon>
        <taxon>Manihot</taxon>
    </lineage>
</organism>
<reference evidence="1" key="1">
    <citation type="submission" date="2016-02" db="EMBL/GenBank/DDBJ databases">
        <title>WGS assembly of Manihot esculenta.</title>
        <authorList>
            <person name="Bredeson J.V."/>
            <person name="Prochnik S.E."/>
            <person name="Lyons J.B."/>
            <person name="Schmutz J."/>
            <person name="Grimwood J."/>
            <person name="Vrebalov J."/>
            <person name="Bart R.S."/>
            <person name="Amuge T."/>
            <person name="Ferguson M.E."/>
            <person name="Green R."/>
            <person name="Putnam N."/>
            <person name="Stites J."/>
            <person name="Rounsley S."/>
            <person name="Rokhsar D.S."/>
        </authorList>
    </citation>
    <scope>NUCLEOTIDE SEQUENCE [LARGE SCALE GENOMIC DNA]</scope>
    <source>
        <tissue evidence="1">Leaf</tissue>
    </source>
</reference>
<protein>
    <submittedName>
        <fullName evidence="1">Uncharacterized protein</fullName>
    </submittedName>
</protein>
<proteinExistence type="predicted"/>
<sequence length="203" mass="22870">MFKSKSLAEAYSLARLQDLVIVVIQQQPITVSNQSSSISFIFSSSQKPVTLTTSTVSQNETNLNQNQKASTSTILTSKEMDEKRAKRMCFWCDDKFSPGHRCKKKQLFVLQIKEVIDEEDLDAIANEIKESEEEMQAGQLALNALWGSGTNHTMLIRGIYKKVRLHVLVDTGSTHDFINEHIVRKLNLLVEKVTGIWVEVANG</sequence>
<name>A0A2C9WKT3_MANES</name>
<dbReference type="Gene3D" id="2.40.70.10">
    <property type="entry name" value="Acid Proteases"/>
    <property type="match status" value="1"/>
</dbReference>
<dbReference type="EMBL" id="CM004387">
    <property type="protein sequence ID" value="OAY59804.1"/>
    <property type="molecule type" value="Genomic_DNA"/>
</dbReference>
<evidence type="ECO:0000313" key="1">
    <source>
        <dbReference type="EMBL" id="OAY59804.1"/>
    </source>
</evidence>
<gene>
    <name evidence="1" type="ORF">MANES_01G060900</name>
</gene>